<dbReference type="InParanoid" id="A0A2P5HV49"/>
<feature type="region of interest" description="Disordered" evidence="1">
    <location>
        <begin position="1"/>
        <end position="22"/>
    </location>
</feature>
<protein>
    <recommendedName>
        <fullName evidence="4">Nucleoside 2-deoxyribosyltransferase</fullName>
    </recommendedName>
</protein>
<comment type="caution">
    <text evidence="2">The sequence shown here is derived from an EMBL/GenBank/DDBJ whole genome shotgun (WGS) entry which is preliminary data.</text>
</comment>
<dbReference type="Pfam" id="PF15891">
    <property type="entry name" value="Nuc_deoxyri_tr2"/>
    <property type="match status" value="1"/>
</dbReference>
<accession>A0A2P5HV49</accession>
<evidence type="ECO:0000313" key="3">
    <source>
        <dbReference type="Proteomes" id="UP000094444"/>
    </source>
</evidence>
<reference evidence="2" key="1">
    <citation type="submission" date="2017-09" db="EMBL/GenBank/DDBJ databases">
        <title>Polyketide synthases of a Diaporthe helianthi virulent isolate.</title>
        <authorList>
            <person name="Baroncelli R."/>
        </authorList>
    </citation>
    <scope>NUCLEOTIDE SEQUENCE [LARGE SCALE GENOMIC DNA]</scope>
    <source>
        <strain evidence="2">7/96</strain>
    </source>
</reference>
<dbReference type="OrthoDB" id="2893324at2759"/>
<organism evidence="2 3">
    <name type="scientific">Diaporthe helianthi</name>
    <dbReference type="NCBI Taxonomy" id="158607"/>
    <lineage>
        <taxon>Eukaryota</taxon>
        <taxon>Fungi</taxon>
        <taxon>Dikarya</taxon>
        <taxon>Ascomycota</taxon>
        <taxon>Pezizomycotina</taxon>
        <taxon>Sordariomycetes</taxon>
        <taxon>Sordariomycetidae</taxon>
        <taxon>Diaporthales</taxon>
        <taxon>Diaporthaceae</taxon>
        <taxon>Diaporthe</taxon>
    </lineage>
</organism>
<evidence type="ECO:0000313" key="2">
    <source>
        <dbReference type="EMBL" id="POS74138.1"/>
    </source>
</evidence>
<sequence>MASTPVAQVITPNDSDQQPHYPTRSIFLAGPTETRWREGFIAALKQRLTAVNITIFDPFQPRWDSTWTEDVDSDLRFAAQVNWELTHQDKATTVAVFFHADSKAPVSLLELGLCARSGKAVVGCELGYWKRGNVQAVCRRYAVPLADSLDGLADLAAEKLRESKA</sequence>
<feature type="compositionally biased region" description="Polar residues" evidence="1">
    <location>
        <begin position="1"/>
        <end position="20"/>
    </location>
</feature>
<evidence type="ECO:0008006" key="4">
    <source>
        <dbReference type="Google" id="ProtNLM"/>
    </source>
</evidence>
<dbReference type="Gene3D" id="3.40.50.450">
    <property type="match status" value="1"/>
</dbReference>
<gene>
    <name evidence="2" type="ORF">DHEL01_v207472</name>
</gene>
<evidence type="ECO:0000256" key="1">
    <source>
        <dbReference type="SAM" id="MobiDB-lite"/>
    </source>
</evidence>
<keyword evidence="3" id="KW-1185">Reference proteome</keyword>
<dbReference type="InterPro" id="IPR039470">
    <property type="entry name" value="Nuc_deoxyri_tr2"/>
</dbReference>
<dbReference type="AlphaFoldDB" id="A0A2P5HV49"/>
<proteinExistence type="predicted"/>
<name>A0A2P5HV49_DIAHE</name>
<dbReference type="EMBL" id="MAVT02000678">
    <property type="protein sequence ID" value="POS74138.1"/>
    <property type="molecule type" value="Genomic_DNA"/>
</dbReference>
<dbReference type="Proteomes" id="UP000094444">
    <property type="component" value="Unassembled WGS sequence"/>
</dbReference>